<evidence type="ECO:0000313" key="2">
    <source>
        <dbReference type="Proteomes" id="UP000377595"/>
    </source>
</evidence>
<evidence type="ECO:0000313" key="1">
    <source>
        <dbReference type="EMBL" id="GES23491.1"/>
    </source>
</evidence>
<sequence length="48" mass="4662">MRELLPKLGLVALIVLGSLIAAAGVVFATGGPEPQPSVKCPSAGFGGA</sequence>
<reference evidence="1 2" key="1">
    <citation type="submission" date="2019-10" db="EMBL/GenBank/DDBJ databases">
        <title>Whole genome shotgun sequence of Acrocarpospora pleiomorpha NBRC 16267.</title>
        <authorList>
            <person name="Ichikawa N."/>
            <person name="Kimura A."/>
            <person name="Kitahashi Y."/>
            <person name="Komaki H."/>
            <person name="Oguchi A."/>
        </authorList>
    </citation>
    <scope>NUCLEOTIDE SEQUENCE [LARGE SCALE GENOMIC DNA]</scope>
    <source>
        <strain evidence="1 2">NBRC 16267</strain>
    </source>
</reference>
<dbReference type="Proteomes" id="UP000377595">
    <property type="component" value="Unassembled WGS sequence"/>
</dbReference>
<keyword evidence="2" id="KW-1185">Reference proteome</keyword>
<accession>A0A5M3XVB8</accession>
<dbReference type="AlphaFoldDB" id="A0A5M3XVB8"/>
<name>A0A5M3XVB8_9ACTN</name>
<comment type="caution">
    <text evidence="1">The sequence shown here is derived from an EMBL/GenBank/DDBJ whole genome shotgun (WGS) entry which is preliminary data.</text>
</comment>
<gene>
    <name evidence="1" type="ORF">Aple_063900</name>
</gene>
<protein>
    <submittedName>
        <fullName evidence="1">Uncharacterized protein</fullName>
    </submittedName>
</protein>
<proteinExistence type="predicted"/>
<organism evidence="1 2">
    <name type="scientific">Acrocarpospora pleiomorpha</name>
    <dbReference type="NCBI Taxonomy" id="90975"/>
    <lineage>
        <taxon>Bacteria</taxon>
        <taxon>Bacillati</taxon>
        <taxon>Actinomycetota</taxon>
        <taxon>Actinomycetes</taxon>
        <taxon>Streptosporangiales</taxon>
        <taxon>Streptosporangiaceae</taxon>
        <taxon>Acrocarpospora</taxon>
    </lineage>
</organism>
<dbReference type="EMBL" id="BLAF01000042">
    <property type="protein sequence ID" value="GES23491.1"/>
    <property type="molecule type" value="Genomic_DNA"/>
</dbReference>
<dbReference type="RefSeq" id="WP_155348383.1">
    <property type="nucleotide sequence ID" value="NZ_BAAAHM010000006.1"/>
</dbReference>
<dbReference type="OrthoDB" id="9880533at2"/>